<dbReference type="EMBL" id="HAHN01000247">
    <property type="protein sequence ID" value="SNX34973.1"/>
    <property type="molecule type" value="Transcribed_RNA"/>
</dbReference>
<evidence type="ECO:0000313" key="2">
    <source>
        <dbReference type="EMBL" id="SNX34973.1"/>
    </source>
</evidence>
<keyword evidence="1" id="KW-0732">Signal</keyword>
<reference evidence="2" key="1">
    <citation type="submission" date="2017-05" db="EMBL/GenBank/DDBJ databases">
        <authorList>
            <person name="QRISCLOUD D."/>
        </authorList>
    </citation>
    <scope>NUCLEOTIDE SEQUENCE</scope>
</reference>
<dbReference type="EMBL" id="HAHN01000032">
    <property type="protein sequence ID" value="SNX32918.1"/>
    <property type="molecule type" value="Transcribed_RNA"/>
</dbReference>
<feature type="chain" id="PRO_5036357461" evidence="1">
    <location>
        <begin position="20"/>
        <end position="201"/>
    </location>
</feature>
<feature type="signal peptide" evidence="1">
    <location>
        <begin position="1"/>
        <end position="19"/>
    </location>
</feature>
<reference evidence="2" key="2">
    <citation type="submission" date="2019-05" db="EMBL/GenBank/DDBJ databases">
        <title>Unravelling the molecular evolution of spider venoms.</title>
        <authorList>
            <person name="Pineda S."/>
        </authorList>
    </citation>
    <scope>NUCLEOTIDE SEQUENCE</scope>
</reference>
<proteinExistence type="predicted"/>
<dbReference type="AlphaFoldDB" id="A0A4Q8K6H8"/>
<sequence>MKIILFICLLGFGAAQVEGKCSEQDIAKCLSGLATLGPQIQGMQMTQSDMEHACDVLENQGQCPEGCKESSQLGPFLKSINEFKNLLCSKGSDTTKFYSETLPCLAKQEKHVEDCADFVKEKPSDIEENCKNFCKFTSCISKKMEKKCGKEGRKATEVMLGPVTASIEMNCKHPCSGGQTIRNFDWISTAILIILVKLFYH</sequence>
<organism evidence="2">
    <name type="scientific">Liphistius thaleban</name>
    <dbReference type="NCBI Taxonomy" id="1905330"/>
    <lineage>
        <taxon>Eukaryota</taxon>
        <taxon>Metazoa</taxon>
        <taxon>Ecdysozoa</taxon>
        <taxon>Arthropoda</taxon>
        <taxon>Chelicerata</taxon>
        <taxon>Arachnida</taxon>
        <taxon>Araneae</taxon>
        <taxon>Mesothelae</taxon>
        <taxon>Liphistiidae</taxon>
        <taxon>Liphistius</taxon>
    </lineage>
</organism>
<evidence type="ECO:0000256" key="1">
    <source>
        <dbReference type="SAM" id="SignalP"/>
    </source>
</evidence>
<protein>
    <submittedName>
        <fullName evidence="2">U62-Liphistoxin-Lth1a_1</fullName>
    </submittedName>
</protein>
<name>A0A4Q8K6H8_9ARAC</name>
<accession>A0A4Q8K6H8</accession>